<evidence type="ECO:0000313" key="4">
    <source>
        <dbReference type="EMBL" id="KAK1932107.1"/>
    </source>
</evidence>
<proteinExistence type="predicted"/>
<feature type="domain" description="PH" evidence="3">
    <location>
        <begin position="41"/>
        <end position="137"/>
    </location>
</feature>
<reference evidence="4" key="1">
    <citation type="submission" date="2023-08" db="EMBL/GenBank/DDBJ databases">
        <title>Reference Genome Resource for the Citrus Pathogen Phytophthora citrophthora.</title>
        <authorList>
            <person name="Moller H."/>
            <person name="Coetzee B."/>
            <person name="Rose L.J."/>
            <person name="Van Niekerk J.M."/>
        </authorList>
    </citation>
    <scope>NUCLEOTIDE SEQUENCE</scope>
    <source>
        <strain evidence="4">STE-U-9442</strain>
    </source>
</reference>
<evidence type="ECO:0000259" key="3">
    <source>
        <dbReference type="PROSITE" id="PS50003"/>
    </source>
</evidence>
<dbReference type="AlphaFoldDB" id="A0AAD9LDV3"/>
<dbReference type="PANTHER" id="PTHR22902:SF27">
    <property type="entry name" value="PLECKSTRIN HOMOLOGY DOMAIN-CONTAINING FAMILY A MEMBER 3"/>
    <property type="match status" value="1"/>
</dbReference>
<feature type="region of interest" description="Disordered" evidence="2">
    <location>
        <begin position="737"/>
        <end position="757"/>
    </location>
</feature>
<keyword evidence="1" id="KW-0597">Phosphoprotein</keyword>
<accession>A0AAD9LDV3</accession>
<feature type="domain" description="PH" evidence="3">
    <location>
        <begin position="479"/>
        <end position="569"/>
    </location>
</feature>
<feature type="domain" description="PH" evidence="3">
    <location>
        <begin position="797"/>
        <end position="887"/>
    </location>
</feature>
<dbReference type="GO" id="GO:0005802">
    <property type="term" value="C:trans-Golgi network"/>
    <property type="evidence" value="ECO:0007669"/>
    <property type="project" value="TreeGrafter"/>
</dbReference>
<protein>
    <submittedName>
        <fullName evidence="4">Pleckstrin y domain-containing family H member 2</fullName>
    </submittedName>
</protein>
<dbReference type="FunFam" id="2.30.29.30:FF:000499">
    <property type="entry name" value="Pleckstrin y domain-containing family H member 2"/>
    <property type="match status" value="1"/>
</dbReference>
<feature type="domain" description="PH" evidence="3">
    <location>
        <begin position="156"/>
        <end position="246"/>
    </location>
</feature>
<dbReference type="GO" id="GO:0055037">
    <property type="term" value="C:recycling endosome"/>
    <property type="evidence" value="ECO:0007669"/>
    <property type="project" value="TreeGrafter"/>
</dbReference>
<feature type="compositionally biased region" description="Low complexity" evidence="2">
    <location>
        <begin position="407"/>
        <end position="425"/>
    </location>
</feature>
<dbReference type="EMBL" id="JASMQC010000031">
    <property type="protein sequence ID" value="KAK1932107.1"/>
    <property type="molecule type" value="Genomic_DNA"/>
</dbReference>
<evidence type="ECO:0000256" key="1">
    <source>
        <dbReference type="ARBA" id="ARBA00022553"/>
    </source>
</evidence>
<dbReference type="InterPro" id="IPR001849">
    <property type="entry name" value="PH_domain"/>
</dbReference>
<dbReference type="InterPro" id="IPR011993">
    <property type="entry name" value="PH-like_dom_sf"/>
</dbReference>
<dbReference type="Pfam" id="PF00169">
    <property type="entry name" value="PH"/>
    <property type="match status" value="6"/>
</dbReference>
<organism evidence="4 5">
    <name type="scientific">Phytophthora citrophthora</name>
    <dbReference type="NCBI Taxonomy" id="4793"/>
    <lineage>
        <taxon>Eukaryota</taxon>
        <taxon>Sar</taxon>
        <taxon>Stramenopiles</taxon>
        <taxon>Oomycota</taxon>
        <taxon>Peronosporomycetes</taxon>
        <taxon>Peronosporales</taxon>
        <taxon>Peronosporaceae</taxon>
        <taxon>Phytophthora</taxon>
    </lineage>
</organism>
<feature type="compositionally biased region" description="Low complexity" evidence="2">
    <location>
        <begin position="737"/>
        <end position="748"/>
    </location>
</feature>
<sequence length="929" mass="101849">MFNPTATSSGSLEARQRVAQLQLQAATKHVIAVGRVVRSSYCDHSGWGYKQGSIIKSWKRRYFVLKGRELIYFGERSPSGKGIDEKGRLRISGVEFTPEFTNALLVRGELKNQTLKMQVDSNQESDEWFRKISEALQAARDEEGAGDNQREAGAGNVAMKGWLLKEGQNFKTWKRRYMTLSGRTIQYRAQPNEKPLGATRVNAVNINPSKPFALDIYSDNNRILRIAADSFADIEAWDHAFAKVTGKRPCFGDPYAGQDAPFLGETFEESVLCEGWLYKRGQRSTEWQRRYFKLKGFKLQYQDGPGESVPKGDGTVVGLKLGETGSNCVYVQLSSGRVLCVSADSQASVDKWVKAICSLLDKDPKTLEKEVPAASASVSKGASSSNLLARALSRAGSTACAPPAVPTRSARSSASRTSGKRSSLSGAGGYLEGYDDTPETDDSSNSGALLRDSSGSFRSSFGTGSNSGSTTPRASTTGLTRKCGWLRKEGARVRSLKRRYFMADGNKLYYFEQIGEAPRGNGIVKSAVPNDTYPNCLDFILTTGRTLRVVAESPDEIRSWLDHFNECIPGADSVEERRSVMERLSLGAATEDLGAVVTNTGTGWLLKKGKNFKNWKRRFFKLEGKQFSYASAADAPPLGRGVVEKVAIGNARPFCLDVSFQNGRVMQVVASNESEMLAWNRLLQAAVFSEPIESDMEQDTQFDFDDAEEDAQLETMRTVVTAATAFKRGLSKASSTVSTVSSDGSFSKPVKPLNQSSEDLVKKTNERAEAAAKAVAAAVAGAGRRSLRLGTVETEEPVVCSGWLRKEGGTVKNWKRRYFTLHGPTLCYFKSDNGALLRSFTVCHVVTLRTRRLCLEITTEVGRKLLVASETQADLDRWLDHLHRAIAAEKRKKHGDDVLQWTKQAPVAAAPVAMPIEASGSSKAVYKVL</sequence>
<dbReference type="FunFam" id="2.30.29.30:FF:000460">
    <property type="entry name" value="Pleckstrin y domain-containing family H member 2"/>
    <property type="match status" value="1"/>
</dbReference>
<evidence type="ECO:0000256" key="2">
    <source>
        <dbReference type="SAM" id="MobiDB-lite"/>
    </source>
</evidence>
<dbReference type="PANTHER" id="PTHR22902">
    <property type="entry name" value="SESQUIPEDALIAN"/>
    <property type="match status" value="1"/>
</dbReference>
<dbReference type="Gene3D" id="2.30.29.30">
    <property type="entry name" value="Pleckstrin-homology domain (PH domain)/Phosphotyrosine-binding domain (PTB)"/>
    <property type="match status" value="6"/>
</dbReference>
<keyword evidence="5" id="KW-1185">Reference proteome</keyword>
<feature type="compositionally biased region" description="Acidic residues" evidence="2">
    <location>
        <begin position="433"/>
        <end position="442"/>
    </location>
</feature>
<feature type="domain" description="PH" evidence="3">
    <location>
        <begin position="270"/>
        <end position="361"/>
    </location>
</feature>
<comment type="caution">
    <text evidence="4">The sequence shown here is derived from an EMBL/GenBank/DDBJ whole genome shotgun (WGS) entry which is preliminary data.</text>
</comment>
<evidence type="ECO:0000313" key="5">
    <source>
        <dbReference type="Proteomes" id="UP001259832"/>
    </source>
</evidence>
<dbReference type="SUPFAM" id="SSF50729">
    <property type="entry name" value="PH domain-like"/>
    <property type="match status" value="6"/>
</dbReference>
<dbReference type="GO" id="GO:0005769">
    <property type="term" value="C:early endosome"/>
    <property type="evidence" value="ECO:0007669"/>
    <property type="project" value="TreeGrafter"/>
</dbReference>
<dbReference type="SMART" id="SM00233">
    <property type="entry name" value="PH"/>
    <property type="match status" value="6"/>
</dbReference>
<dbReference type="InterPro" id="IPR045188">
    <property type="entry name" value="Boi1/Boi2-like"/>
</dbReference>
<name>A0AAD9LDV3_9STRA</name>
<feature type="domain" description="PH" evidence="3">
    <location>
        <begin position="598"/>
        <end position="688"/>
    </location>
</feature>
<dbReference type="PROSITE" id="PS50003">
    <property type="entry name" value="PH_DOMAIN"/>
    <property type="match status" value="6"/>
</dbReference>
<feature type="compositionally biased region" description="Low complexity" evidence="2">
    <location>
        <begin position="453"/>
        <end position="471"/>
    </location>
</feature>
<dbReference type="GO" id="GO:0007032">
    <property type="term" value="P:endosome organization"/>
    <property type="evidence" value="ECO:0007669"/>
    <property type="project" value="TreeGrafter"/>
</dbReference>
<dbReference type="GO" id="GO:0042147">
    <property type="term" value="P:retrograde transport, endosome to Golgi"/>
    <property type="evidence" value="ECO:0007669"/>
    <property type="project" value="TreeGrafter"/>
</dbReference>
<dbReference type="GO" id="GO:0001881">
    <property type="term" value="P:receptor recycling"/>
    <property type="evidence" value="ECO:0007669"/>
    <property type="project" value="TreeGrafter"/>
</dbReference>
<dbReference type="CDD" id="cd00821">
    <property type="entry name" value="PH"/>
    <property type="match status" value="2"/>
</dbReference>
<feature type="region of interest" description="Disordered" evidence="2">
    <location>
        <begin position="398"/>
        <end position="479"/>
    </location>
</feature>
<gene>
    <name evidence="4" type="ORF">P3T76_012607</name>
</gene>
<dbReference type="GO" id="GO:0005829">
    <property type="term" value="C:cytosol"/>
    <property type="evidence" value="ECO:0007669"/>
    <property type="project" value="GOC"/>
</dbReference>
<dbReference type="Proteomes" id="UP001259832">
    <property type="component" value="Unassembled WGS sequence"/>
</dbReference>